<dbReference type="PANTHER" id="PTHR16861">
    <property type="entry name" value="GLYCOPROTEIN 38"/>
    <property type="match status" value="1"/>
</dbReference>
<gene>
    <name evidence="4" type="ORF">FE257_011612</name>
</gene>
<feature type="transmembrane region" description="Helical" evidence="2">
    <location>
        <begin position="247"/>
        <end position="268"/>
    </location>
</feature>
<evidence type="ECO:0000313" key="5">
    <source>
        <dbReference type="Proteomes" id="UP001194746"/>
    </source>
</evidence>
<keyword evidence="2" id="KW-1133">Transmembrane helix</keyword>
<dbReference type="NCBIfam" id="NF038080">
    <property type="entry name" value="PG_bind_siph"/>
    <property type="match status" value="1"/>
</dbReference>
<proteinExistence type="predicted"/>
<evidence type="ECO:0000313" key="4">
    <source>
        <dbReference type="EMBL" id="KAF9893189.1"/>
    </source>
</evidence>
<keyword evidence="2" id="KW-0472">Membrane</keyword>
<sequence>MTRLINFFIALYALYSLPLVSAWTFTWRNTSNRPTVAKGTSGQSCEEIDQAKGKSFDFDPEDDLVRIYLYGLSNCTGGAIYKAEHSLSRSSNSQIQGFAVIELGGANSSTDGDLQPFPGADWFKSSPSSPIVTAMGKRLVEEGCGKYSQGPGPDWSDSDQKSYQCWQEKLGYSGTDADGWPGAVSWDQLKVPLTVNTEYSTTTGTPSSTSTSASKTTGTATATATATETSATETSTPSGPALSGGGIAGAVVGSVAGIGLVGAIFYFAGRVGRRRYSSASVAEELIEREPEAGGGGHGGDYGQDNADYGAAAAALTGDTKSKEKLPTEAEAIPASRQNTHFAELMGDTKTAELSDSRAINELGDNQRVNELSDSHMVYEMGEGRTMR</sequence>
<reference evidence="4" key="2">
    <citation type="submission" date="2020-02" db="EMBL/GenBank/DDBJ databases">
        <authorList>
            <person name="Gilchrist C.L.M."/>
            <person name="Chooi Y.-H."/>
        </authorList>
    </citation>
    <scope>NUCLEOTIDE SEQUENCE</scope>
    <source>
        <strain evidence="4">MST-FP2251</strain>
    </source>
</reference>
<organism evidence="4 5">
    <name type="scientific">Aspergillus nanangensis</name>
    <dbReference type="NCBI Taxonomy" id="2582783"/>
    <lineage>
        <taxon>Eukaryota</taxon>
        <taxon>Fungi</taxon>
        <taxon>Dikarya</taxon>
        <taxon>Ascomycota</taxon>
        <taxon>Pezizomycotina</taxon>
        <taxon>Eurotiomycetes</taxon>
        <taxon>Eurotiomycetidae</taxon>
        <taxon>Eurotiales</taxon>
        <taxon>Aspergillaceae</taxon>
        <taxon>Aspergillus</taxon>
        <taxon>Aspergillus subgen. Circumdati</taxon>
    </lineage>
</organism>
<dbReference type="EMBL" id="VCAU01000008">
    <property type="protein sequence ID" value="KAF9893189.1"/>
    <property type="molecule type" value="Genomic_DNA"/>
</dbReference>
<feature type="signal peptide" evidence="3">
    <location>
        <begin position="1"/>
        <end position="22"/>
    </location>
</feature>
<evidence type="ECO:0000256" key="1">
    <source>
        <dbReference type="SAM" id="MobiDB-lite"/>
    </source>
</evidence>
<evidence type="ECO:0000256" key="2">
    <source>
        <dbReference type="SAM" id="Phobius"/>
    </source>
</evidence>
<dbReference type="AlphaFoldDB" id="A0AAD4GWV8"/>
<reference evidence="4" key="1">
    <citation type="journal article" date="2019" name="Beilstein J. Org. Chem.">
        <title>Nanangenines: drimane sesquiterpenoids as the dominant metabolite cohort of a novel Australian fungus, Aspergillus nanangensis.</title>
        <authorList>
            <person name="Lacey H.J."/>
            <person name="Gilchrist C.L.M."/>
            <person name="Crombie A."/>
            <person name="Kalaitzis J.A."/>
            <person name="Vuong D."/>
            <person name="Rutledge P.J."/>
            <person name="Turner P."/>
            <person name="Pitt J.I."/>
            <person name="Lacey E."/>
            <person name="Chooi Y.H."/>
            <person name="Piggott A.M."/>
        </authorList>
    </citation>
    <scope>NUCLEOTIDE SEQUENCE</scope>
    <source>
        <strain evidence="4">MST-FP2251</strain>
    </source>
</reference>
<keyword evidence="5" id="KW-1185">Reference proteome</keyword>
<protein>
    <submittedName>
        <fullName evidence="4">Uncharacterized protein</fullName>
    </submittedName>
</protein>
<dbReference type="Proteomes" id="UP001194746">
    <property type="component" value="Unassembled WGS sequence"/>
</dbReference>
<dbReference type="PANTHER" id="PTHR16861:SF4">
    <property type="entry name" value="SH3 DOMAIN PROTEIN (AFU_ORTHOLOGUE AFUA_1G13610)"/>
    <property type="match status" value="1"/>
</dbReference>
<dbReference type="InterPro" id="IPR047763">
    <property type="entry name" value="PG_bind_dom_phiBT1-type"/>
</dbReference>
<accession>A0AAD4GWV8</accession>
<evidence type="ECO:0000256" key="3">
    <source>
        <dbReference type="SAM" id="SignalP"/>
    </source>
</evidence>
<keyword evidence="2" id="KW-0812">Transmembrane</keyword>
<feature type="region of interest" description="Disordered" evidence="1">
    <location>
        <begin position="198"/>
        <end position="240"/>
    </location>
</feature>
<keyword evidence="3" id="KW-0732">Signal</keyword>
<feature type="chain" id="PRO_5042245497" evidence="3">
    <location>
        <begin position="23"/>
        <end position="387"/>
    </location>
</feature>
<name>A0AAD4GWV8_ASPNN</name>
<comment type="caution">
    <text evidence="4">The sequence shown here is derived from an EMBL/GenBank/DDBJ whole genome shotgun (WGS) entry which is preliminary data.</text>
</comment>